<keyword evidence="2" id="KW-1133">Transmembrane helix</keyword>
<evidence type="ECO:0000313" key="3">
    <source>
        <dbReference type="EMBL" id="OHT12827.1"/>
    </source>
</evidence>
<evidence type="ECO:0000256" key="1">
    <source>
        <dbReference type="SAM" id="MobiDB-lite"/>
    </source>
</evidence>
<reference evidence="3" key="1">
    <citation type="submission" date="2016-10" db="EMBL/GenBank/DDBJ databases">
        <authorList>
            <person name="Benchimol M."/>
            <person name="Almeida L.G."/>
            <person name="Vasconcelos A.T."/>
            <person name="Perreira-Neves A."/>
            <person name="Rosa I.A."/>
            <person name="Tasca T."/>
            <person name="Bogo M.R."/>
            <person name="de Souza W."/>
        </authorList>
    </citation>
    <scope>NUCLEOTIDE SEQUENCE [LARGE SCALE GENOMIC DNA]</scope>
    <source>
        <strain evidence="3">K</strain>
    </source>
</reference>
<dbReference type="EMBL" id="MLAK01000554">
    <property type="protein sequence ID" value="OHT12827.1"/>
    <property type="molecule type" value="Genomic_DNA"/>
</dbReference>
<keyword evidence="2" id="KW-0812">Transmembrane</keyword>
<proteinExistence type="predicted"/>
<feature type="compositionally biased region" description="Low complexity" evidence="1">
    <location>
        <begin position="8"/>
        <end position="18"/>
    </location>
</feature>
<dbReference type="AlphaFoldDB" id="A0A1J4KNK4"/>
<sequence>MRPGGEVTTNTDTSTNTDGGRNEEDSTKPTEQRKKGLTGGAIAGIIISCVVVVAGICVSVFFIIIKNKKAPVCAKP</sequence>
<dbReference type="PANTHER" id="PTHR16861:SF4">
    <property type="entry name" value="SH3 DOMAIN PROTEIN (AFU_ORTHOLOGUE AFUA_1G13610)"/>
    <property type="match status" value="1"/>
</dbReference>
<keyword evidence="4" id="KW-1185">Reference proteome</keyword>
<dbReference type="PANTHER" id="PTHR16861">
    <property type="entry name" value="GLYCOPROTEIN 38"/>
    <property type="match status" value="1"/>
</dbReference>
<evidence type="ECO:0000256" key="2">
    <source>
        <dbReference type="SAM" id="Phobius"/>
    </source>
</evidence>
<protein>
    <submittedName>
        <fullName evidence="3">Uncharacterized protein</fullName>
    </submittedName>
</protein>
<keyword evidence="2" id="KW-0472">Membrane</keyword>
<organism evidence="3 4">
    <name type="scientific">Tritrichomonas foetus</name>
    <dbReference type="NCBI Taxonomy" id="1144522"/>
    <lineage>
        <taxon>Eukaryota</taxon>
        <taxon>Metamonada</taxon>
        <taxon>Parabasalia</taxon>
        <taxon>Tritrichomonadida</taxon>
        <taxon>Tritrichomonadidae</taxon>
        <taxon>Tritrichomonas</taxon>
    </lineage>
</organism>
<dbReference type="Proteomes" id="UP000179807">
    <property type="component" value="Unassembled WGS sequence"/>
</dbReference>
<evidence type="ECO:0000313" key="4">
    <source>
        <dbReference type="Proteomes" id="UP000179807"/>
    </source>
</evidence>
<dbReference type="RefSeq" id="XP_068365963.1">
    <property type="nucleotide sequence ID" value="XM_068499436.1"/>
</dbReference>
<feature type="compositionally biased region" description="Basic and acidic residues" evidence="1">
    <location>
        <begin position="20"/>
        <end position="34"/>
    </location>
</feature>
<feature type="region of interest" description="Disordered" evidence="1">
    <location>
        <begin position="1"/>
        <end position="35"/>
    </location>
</feature>
<dbReference type="GeneID" id="94834140"/>
<gene>
    <name evidence="3" type="ORF">TRFO_17187</name>
</gene>
<dbReference type="VEuPathDB" id="TrichDB:TRFO_17187"/>
<accession>A0A1J4KNK4</accession>
<comment type="caution">
    <text evidence="3">The sequence shown here is derived from an EMBL/GenBank/DDBJ whole genome shotgun (WGS) entry which is preliminary data.</text>
</comment>
<name>A0A1J4KNK4_9EUKA</name>
<feature type="transmembrane region" description="Helical" evidence="2">
    <location>
        <begin position="41"/>
        <end position="65"/>
    </location>
</feature>